<dbReference type="Gene3D" id="3.90.1200.10">
    <property type="match status" value="1"/>
</dbReference>
<dbReference type="EMBL" id="BAAAYN010000022">
    <property type="protein sequence ID" value="GAA3388112.1"/>
    <property type="molecule type" value="Genomic_DNA"/>
</dbReference>
<evidence type="ECO:0000313" key="2">
    <source>
        <dbReference type="EMBL" id="GAA3388112.1"/>
    </source>
</evidence>
<organism evidence="2 3">
    <name type="scientific">Cryptosporangium minutisporangium</name>
    <dbReference type="NCBI Taxonomy" id="113569"/>
    <lineage>
        <taxon>Bacteria</taxon>
        <taxon>Bacillati</taxon>
        <taxon>Actinomycetota</taxon>
        <taxon>Actinomycetes</taxon>
        <taxon>Cryptosporangiales</taxon>
        <taxon>Cryptosporangiaceae</taxon>
        <taxon>Cryptosporangium</taxon>
    </lineage>
</organism>
<dbReference type="PANTHER" id="PTHR21310">
    <property type="entry name" value="AMINOGLYCOSIDE PHOSPHOTRANSFERASE-RELATED-RELATED"/>
    <property type="match status" value="1"/>
</dbReference>
<dbReference type="InterPro" id="IPR051678">
    <property type="entry name" value="AGP_Transferase"/>
</dbReference>
<dbReference type="PANTHER" id="PTHR21310:SF40">
    <property type="entry name" value="AMINOGLYCOSIDE PHOSPHOTRANSFERASE DOMAIN-CONTAINING PROTEIN-RELATED"/>
    <property type="match status" value="1"/>
</dbReference>
<protein>
    <submittedName>
        <fullName evidence="2">Aminoglycoside phosphotransferase family protein</fullName>
    </submittedName>
</protein>
<name>A0ABP6SZ72_9ACTN</name>
<dbReference type="Proteomes" id="UP001501676">
    <property type="component" value="Unassembled WGS sequence"/>
</dbReference>
<dbReference type="InterPro" id="IPR002575">
    <property type="entry name" value="Aminoglycoside_PTrfase"/>
</dbReference>
<sequence length="303" mass="33550">MAAARAPFDRDTAYEALTAATADLPYDPADAELVRLGSYAVFRLRGLPVIARVGRSESLLPVARREVAVAEWLASAGIPAVRVLDLDLEQPIVVNGRIVTLWESASDEVEYGTPAELAELLRQLHALTPPASLDLPNLQPLGRATDRVDQADGLDEDQRGFLRDKAKELTEAYDGLEFALPIGVVHGDANVGNVFRDRNDRPLFGDLDGFAIGPREWDLLQTAMFFDRYGWHNEGEYRAFTDVYGFDMLAWPGYETLAQTKEFLMVTWMAQNAGHGDAKVDAELAKRIDSLRTGASRKDWAPF</sequence>
<keyword evidence="3" id="KW-1185">Reference proteome</keyword>
<evidence type="ECO:0000259" key="1">
    <source>
        <dbReference type="Pfam" id="PF01636"/>
    </source>
</evidence>
<dbReference type="Pfam" id="PF01636">
    <property type="entry name" value="APH"/>
    <property type="match status" value="1"/>
</dbReference>
<dbReference type="SUPFAM" id="SSF56112">
    <property type="entry name" value="Protein kinase-like (PK-like)"/>
    <property type="match status" value="1"/>
</dbReference>
<reference evidence="3" key="1">
    <citation type="journal article" date="2019" name="Int. J. Syst. Evol. Microbiol.">
        <title>The Global Catalogue of Microorganisms (GCM) 10K type strain sequencing project: providing services to taxonomists for standard genome sequencing and annotation.</title>
        <authorList>
            <consortium name="The Broad Institute Genomics Platform"/>
            <consortium name="The Broad Institute Genome Sequencing Center for Infectious Disease"/>
            <person name="Wu L."/>
            <person name="Ma J."/>
        </authorList>
    </citation>
    <scope>NUCLEOTIDE SEQUENCE [LARGE SCALE GENOMIC DNA]</scope>
    <source>
        <strain evidence="3">JCM 9458</strain>
    </source>
</reference>
<gene>
    <name evidence="2" type="ORF">GCM10020369_33030</name>
</gene>
<comment type="caution">
    <text evidence="2">The sequence shown here is derived from an EMBL/GenBank/DDBJ whole genome shotgun (WGS) entry which is preliminary data.</text>
</comment>
<feature type="domain" description="Aminoglycoside phosphotransferase" evidence="1">
    <location>
        <begin position="48"/>
        <end position="247"/>
    </location>
</feature>
<dbReference type="InterPro" id="IPR011009">
    <property type="entry name" value="Kinase-like_dom_sf"/>
</dbReference>
<dbReference type="RefSeq" id="WP_345728996.1">
    <property type="nucleotide sequence ID" value="NZ_BAAAYN010000022.1"/>
</dbReference>
<evidence type="ECO:0000313" key="3">
    <source>
        <dbReference type="Proteomes" id="UP001501676"/>
    </source>
</evidence>
<accession>A0ABP6SZ72</accession>
<proteinExistence type="predicted"/>